<dbReference type="AlphaFoldDB" id="A0A6M3L5Z8"/>
<gene>
    <name evidence="2" type="ORF">MM415B02644_0016</name>
</gene>
<protein>
    <submittedName>
        <fullName evidence="2">Uncharacterized protein</fullName>
    </submittedName>
</protein>
<feature type="region of interest" description="Disordered" evidence="1">
    <location>
        <begin position="1"/>
        <end position="44"/>
    </location>
</feature>
<evidence type="ECO:0000256" key="1">
    <source>
        <dbReference type="SAM" id="MobiDB-lite"/>
    </source>
</evidence>
<sequence length="294" mass="31332">MRKLGATQGDEQGDGQGVASPPNEIRSTGRSGGQTGNVNGVRHGNRSKRYGCVLPALGRRFRQPYQDVCRLRRMVEAHLAGPGGRPTLLQTARIQTLCRIEQSIRALEYTIRIDPEIGPDAIRRARADICTWSAQRDAILQELLGSPGVQSGHSHDPWSALDAGPPAPQPEPEPEPTVPADAPGPGEPGDWQAPILRQPAPKPYAKRPEPHAKSIRTIRAKVLAGQAPISAAEGQHAAPVETKKGPHTRTPPVLAPSPSSMGPPPKVRSDDMGPPFLNLGPSAEDLALIDGETP</sequence>
<organism evidence="2">
    <name type="scientific">viral metagenome</name>
    <dbReference type="NCBI Taxonomy" id="1070528"/>
    <lineage>
        <taxon>unclassified sequences</taxon>
        <taxon>metagenomes</taxon>
        <taxon>organismal metagenomes</taxon>
    </lineage>
</organism>
<feature type="compositionally biased region" description="Pro residues" evidence="1">
    <location>
        <begin position="165"/>
        <end position="177"/>
    </location>
</feature>
<feature type="region of interest" description="Disordered" evidence="1">
    <location>
        <begin position="146"/>
        <end position="213"/>
    </location>
</feature>
<reference evidence="2" key="1">
    <citation type="submission" date="2020-03" db="EMBL/GenBank/DDBJ databases">
        <title>The deep terrestrial virosphere.</title>
        <authorList>
            <person name="Holmfeldt K."/>
            <person name="Nilsson E."/>
            <person name="Simone D."/>
            <person name="Lopez-Fernandez M."/>
            <person name="Wu X."/>
            <person name="de Brujin I."/>
            <person name="Lundin D."/>
            <person name="Andersson A."/>
            <person name="Bertilsson S."/>
            <person name="Dopson M."/>
        </authorList>
    </citation>
    <scope>NUCLEOTIDE SEQUENCE</scope>
    <source>
        <strain evidence="2">MM415B02644</strain>
    </source>
</reference>
<accession>A0A6M3L5Z8</accession>
<evidence type="ECO:0000313" key="2">
    <source>
        <dbReference type="EMBL" id="QJA88931.1"/>
    </source>
</evidence>
<name>A0A6M3L5Z8_9ZZZZ</name>
<proteinExistence type="predicted"/>
<dbReference type="EMBL" id="MT142812">
    <property type="protein sequence ID" value="QJA88931.1"/>
    <property type="molecule type" value="Genomic_DNA"/>
</dbReference>
<feature type="region of interest" description="Disordered" evidence="1">
    <location>
        <begin position="228"/>
        <end position="294"/>
    </location>
</feature>
<feature type="compositionally biased region" description="Low complexity" evidence="1">
    <location>
        <begin position="178"/>
        <end position="190"/>
    </location>
</feature>